<gene>
    <name evidence="1" type="ORF">SCAR479_03462</name>
</gene>
<evidence type="ECO:0000313" key="2">
    <source>
        <dbReference type="Proteomes" id="UP001465668"/>
    </source>
</evidence>
<organism evidence="1 2">
    <name type="scientific">Seiridium cardinale</name>
    <dbReference type="NCBI Taxonomy" id="138064"/>
    <lineage>
        <taxon>Eukaryota</taxon>
        <taxon>Fungi</taxon>
        <taxon>Dikarya</taxon>
        <taxon>Ascomycota</taxon>
        <taxon>Pezizomycotina</taxon>
        <taxon>Sordariomycetes</taxon>
        <taxon>Xylariomycetidae</taxon>
        <taxon>Amphisphaeriales</taxon>
        <taxon>Sporocadaceae</taxon>
        <taxon>Seiridium</taxon>
    </lineage>
</organism>
<reference evidence="1 2" key="1">
    <citation type="submission" date="2024-02" db="EMBL/GenBank/DDBJ databases">
        <title>First draft genome assembly of two strains of Seiridium cardinale.</title>
        <authorList>
            <person name="Emiliani G."/>
            <person name="Scali E."/>
        </authorList>
    </citation>
    <scope>NUCLEOTIDE SEQUENCE [LARGE SCALE GENOMIC DNA]</scope>
    <source>
        <strain evidence="1 2">BM-138-000479</strain>
    </source>
</reference>
<comment type="caution">
    <text evidence="1">The sequence shown here is derived from an EMBL/GenBank/DDBJ whole genome shotgun (WGS) entry which is preliminary data.</text>
</comment>
<protein>
    <submittedName>
        <fullName evidence="1">Uncharacterized protein</fullName>
    </submittedName>
</protein>
<sequence length="112" mass="12459">MHAQAWFQPRKCPDWTGVTSHPNSPPLSISRIGHLTNIDLLLIFDSAPGIIPGTPRESMEMTARYVPTLRKTSYLLAFRTSRVRFVPVTCNAAHGTRVGLDTLIREPGPSTY</sequence>
<proteinExistence type="predicted"/>
<keyword evidence="2" id="KW-1185">Reference proteome</keyword>
<evidence type="ECO:0000313" key="1">
    <source>
        <dbReference type="EMBL" id="KAK9779855.1"/>
    </source>
</evidence>
<name>A0ABR2Y1Q2_9PEZI</name>
<accession>A0ABR2Y1Q2</accession>
<dbReference type="Proteomes" id="UP001465668">
    <property type="component" value="Unassembled WGS sequence"/>
</dbReference>
<dbReference type="EMBL" id="JARVKM010000009">
    <property type="protein sequence ID" value="KAK9779855.1"/>
    <property type="molecule type" value="Genomic_DNA"/>
</dbReference>